<dbReference type="GO" id="GO:0071973">
    <property type="term" value="P:bacterial-type flagellum-dependent cell motility"/>
    <property type="evidence" value="ECO:0007669"/>
    <property type="project" value="TreeGrafter"/>
</dbReference>
<evidence type="ECO:0008006" key="7">
    <source>
        <dbReference type="Google" id="ProtNLM"/>
    </source>
</evidence>
<dbReference type="AlphaFoldDB" id="A0A0F9BTG6"/>
<dbReference type="CDD" id="cd16098">
    <property type="entry name" value="FliS"/>
    <property type="match status" value="1"/>
</dbReference>
<dbReference type="InterPro" id="IPR003713">
    <property type="entry name" value="FliS"/>
</dbReference>
<dbReference type="GO" id="GO:0005829">
    <property type="term" value="C:cytosol"/>
    <property type="evidence" value="ECO:0007669"/>
    <property type="project" value="UniProtKB-SubCell"/>
</dbReference>
<evidence type="ECO:0000313" key="6">
    <source>
        <dbReference type="EMBL" id="KKK87671.1"/>
    </source>
</evidence>
<evidence type="ECO:0000256" key="2">
    <source>
        <dbReference type="ARBA" id="ARBA00008787"/>
    </source>
</evidence>
<dbReference type="Pfam" id="PF02561">
    <property type="entry name" value="FliS"/>
    <property type="match status" value="1"/>
</dbReference>
<reference evidence="6" key="1">
    <citation type="journal article" date="2015" name="Nature">
        <title>Complex archaea that bridge the gap between prokaryotes and eukaryotes.</title>
        <authorList>
            <person name="Spang A."/>
            <person name="Saw J.H."/>
            <person name="Jorgensen S.L."/>
            <person name="Zaremba-Niedzwiedzka K."/>
            <person name="Martijn J."/>
            <person name="Lind A.E."/>
            <person name="van Eijk R."/>
            <person name="Schleper C."/>
            <person name="Guy L."/>
            <person name="Ettema T.J."/>
        </authorList>
    </citation>
    <scope>NUCLEOTIDE SEQUENCE</scope>
</reference>
<evidence type="ECO:0000256" key="5">
    <source>
        <dbReference type="ARBA" id="ARBA00023186"/>
    </source>
</evidence>
<proteinExistence type="inferred from homology"/>
<dbReference type="GO" id="GO:0044780">
    <property type="term" value="P:bacterial-type flagellum assembly"/>
    <property type="evidence" value="ECO:0007669"/>
    <property type="project" value="InterPro"/>
</dbReference>
<organism evidence="6">
    <name type="scientific">marine sediment metagenome</name>
    <dbReference type="NCBI Taxonomy" id="412755"/>
    <lineage>
        <taxon>unclassified sequences</taxon>
        <taxon>metagenomes</taxon>
        <taxon>ecological metagenomes</taxon>
    </lineage>
</organism>
<protein>
    <recommendedName>
        <fullName evidence="7">Flagellar export chaperone FliS</fullName>
    </recommendedName>
</protein>
<evidence type="ECO:0000256" key="1">
    <source>
        <dbReference type="ARBA" id="ARBA00004514"/>
    </source>
</evidence>
<keyword evidence="4" id="KW-1005">Bacterial flagellum biogenesis</keyword>
<dbReference type="PIRSF" id="PIRSF039090">
    <property type="entry name" value="Flis"/>
    <property type="match status" value="1"/>
</dbReference>
<dbReference type="InterPro" id="IPR036584">
    <property type="entry name" value="FliS_sf"/>
</dbReference>
<dbReference type="NCBIfam" id="TIGR00208">
    <property type="entry name" value="fliS"/>
    <property type="match status" value="1"/>
</dbReference>
<evidence type="ECO:0000256" key="3">
    <source>
        <dbReference type="ARBA" id="ARBA00022490"/>
    </source>
</evidence>
<dbReference type="PANTHER" id="PTHR34773">
    <property type="entry name" value="FLAGELLAR SECRETION CHAPERONE FLIS"/>
    <property type="match status" value="1"/>
</dbReference>
<dbReference type="EMBL" id="LAZR01050292">
    <property type="protein sequence ID" value="KKK87671.1"/>
    <property type="molecule type" value="Genomic_DNA"/>
</dbReference>
<evidence type="ECO:0000256" key="4">
    <source>
        <dbReference type="ARBA" id="ARBA00022795"/>
    </source>
</evidence>
<dbReference type="Gene3D" id="1.20.120.340">
    <property type="entry name" value="Flagellar protein FliS"/>
    <property type="match status" value="1"/>
</dbReference>
<comment type="subcellular location">
    <subcellularLocation>
        <location evidence="1">Cytoplasm</location>
        <location evidence="1">Cytosol</location>
    </subcellularLocation>
</comment>
<keyword evidence="3" id="KW-0963">Cytoplasm</keyword>
<accession>A0A0F9BTG6</accession>
<comment type="caution">
    <text evidence="6">The sequence shown here is derived from an EMBL/GenBank/DDBJ whole genome shotgun (WGS) entry which is preliminary data.</text>
</comment>
<sequence length="119" mass="13332">MNGINAYKETAIGTQDSGKLIVMLYDGAIKFLKQAIAEMHSNNYEAKGKSISRAQDIINELNMVLDIEAGGEVALNLRSLYNFMVRHLSEANIKCNPEKCQDVIRLLEDLNQGWRTITS</sequence>
<keyword evidence="5" id="KW-0143">Chaperone</keyword>
<name>A0A0F9BTG6_9ZZZZ</name>
<gene>
    <name evidence="6" type="ORF">LCGC14_2750910</name>
</gene>
<dbReference type="SUPFAM" id="SSF101116">
    <property type="entry name" value="Flagellar export chaperone FliS"/>
    <property type="match status" value="1"/>
</dbReference>
<comment type="similarity">
    <text evidence="2">Belongs to the FliS family.</text>
</comment>
<dbReference type="PANTHER" id="PTHR34773:SF1">
    <property type="entry name" value="FLAGELLAR SECRETION CHAPERONE FLIS"/>
    <property type="match status" value="1"/>
</dbReference>